<comment type="caution">
    <text evidence="7">The sequence shown here is derived from an EMBL/GenBank/DDBJ whole genome shotgun (WGS) entry which is preliminary data.</text>
</comment>
<dbReference type="PANTHER" id="PTHR11070:SF2">
    <property type="entry name" value="ATP-DEPENDENT DNA HELICASE SRS2"/>
    <property type="match status" value="1"/>
</dbReference>
<keyword evidence="1 5" id="KW-0547">Nucleotide-binding</keyword>
<dbReference type="RefSeq" id="WP_161213321.1">
    <property type="nucleotide sequence ID" value="NZ_WWVX01000002.1"/>
</dbReference>
<dbReference type="InterPro" id="IPR027417">
    <property type="entry name" value="P-loop_NTPase"/>
</dbReference>
<dbReference type="InterPro" id="IPR014016">
    <property type="entry name" value="UvrD-like_ATP-bd"/>
</dbReference>
<dbReference type="InterPro" id="IPR000212">
    <property type="entry name" value="DNA_helicase_UvrD/REP"/>
</dbReference>
<dbReference type="SUPFAM" id="SSF52540">
    <property type="entry name" value="P-loop containing nucleoside triphosphate hydrolases"/>
    <property type="match status" value="1"/>
</dbReference>
<evidence type="ECO:0000259" key="6">
    <source>
        <dbReference type="PROSITE" id="PS51198"/>
    </source>
</evidence>
<name>A0ABW9WTB6_9FIRM</name>
<evidence type="ECO:0000256" key="4">
    <source>
        <dbReference type="ARBA" id="ARBA00022840"/>
    </source>
</evidence>
<dbReference type="EMBL" id="WWVX01000002">
    <property type="protein sequence ID" value="MZL68906.1"/>
    <property type="molecule type" value="Genomic_DNA"/>
</dbReference>
<reference evidence="7 8" key="1">
    <citation type="journal article" date="2019" name="Nat. Med.">
        <title>A library of human gut bacterial isolates paired with longitudinal multiomics data enables mechanistic microbiome research.</title>
        <authorList>
            <person name="Poyet M."/>
            <person name="Groussin M."/>
            <person name="Gibbons S.M."/>
            <person name="Avila-Pacheco J."/>
            <person name="Jiang X."/>
            <person name="Kearney S.M."/>
            <person name="Perrotta A.R."/>
            <person name="Berdy B."/>
            <person name="Zhao S."/>
            <person name="Lieberman T.D."/>
            <person name="Swanson P.K."/>
            <person name="Smith M."/>
            <person name="Roesemann S."/>
            <person name="Alexander J.E."/>
            <person name="Rich S.A."/>
            <person name="Livny J."/>
            <person name="Vlamakis H."/>
            <person name="Clish C."/>
            <person name="Bullock K."/>
            <person name="Deik A."/>
            <person name="Scott J."/>
            <person name="Pierce K.A."/>
            <person name="Xavier R.J."/>
            <person name="Alm E.J."/>
        </authorList>
    </citation>
    <scope>NUCLEOTIDE SEQUENCE [LARGE SCALE GENOMIC DNA]</scope>
    <source>
        <strain evidence="7 8">BIOML-A2</strain>
    </source>
</reference>
<gene>
    <name evidence="7" type="ORF">GT747_03840</name>
</gene>
<keyword evidence="2 5" id="KW-0378">Hydrolase</keyword>
<accession>A0ABW9WTB6</accession>
<keyword evidence="3 5" id="KW-0347">Helicase</keyword>
<proteinExistence type="predicted"/>
<keyword evidence="8" id="KW-1185">Reference proteome</keyword>
<dbReference type="Proteomes" id="UP000474718">
    <property type="component" value="Unassembled WGS sequence"/>
</dbReference>
<dbReference type="Pfam" id="PF00580">
    <property type="entry name" value="UvrD-helicase"/>
    <property type="match status" value="2"/>
</dbReference>
<evidence type="ECO:0000313" key="8">
    <source>
        <dbReference type="Proteomes" id="UP000474718"/>
    </source>
</evidence>
<dbReference type="PROSITE" id="PS51198">
    <property type="entry name" value="UVRD_HELICASE_ATP_BIND"/>
    <property type="match status" value="1"/>
</dbReference>
<evidence type="ECO:0000256" key="3">
    <source>
        <dbReference type="ARBA" id="ARBA00022806"/>
    </source>
</evidence>
<feature type="domain" description="UvrD-like helicase ATP-binding" evidence="6">
    <location>
        <begin position="3"/>
        <end position="240"/>
    </location>
</feature>
<evidence type="ECO:0000256" key="5">
    <source>
        <dbReference type="PROSITE-ProRule" id="PRU00560"/>
    </source>
</evidence>
<evidence type="ECO:0000256" key="2">
    <source>
        <dbReference type="ARBA" id="ARBA00022801"/>
    </source>
</evidence>
<dbReference type="PANTHER" id="PTHR11070">
    <property type="entry name" value="UVRD / RECB / PCRA DNA HELICASE FAMILY MEMBER"/>
    <property type="match status" value="1"/>
</dbReference>
<evidence type="ECO:0000256" key="1">
    <source>
        <dbReference type="ARBA" id="ARBA00022741"/>
    </source>
</evidence>
<organism evidence="7 8">
    <name type="scientific">Bittarella massiliensis</name>
    <name type="common">ex Durand et al. 2017</name>
    <dbReference type="NCBI Taxonomy" id="1720313"/>
    <lineage>
        <taxon>Bacteria</taxon>
        <taxon>Bacillati</taxon>
        <taxon>Bacillota</taxon>
        <taxon>Clostridia</taxon>
        <taxon>Eubacteriales</taxon>
        <taxon>Oscillospiraceae</taxon>
        <taxon>Bittarella (ex Durand et al. 2017)</taxon>
    </lineage>
</organism>
<keyword evidence="4 5" id="KW-0067">ATP-binding</keyword>
<protein>
    <submittedName>
        <fullName evidence="7">UvrD-helicase domain-containing protein</fullName>
    </submittedName>
</protein>
<dbReference type="Gene3D" id="3.40.50.300">
    <property type="entry name" value="P-loop containing nucleotide triphosphate hydrolases"/>
    <property type="match status" value="2"/>
</dbReference>
<sequence>MIQLQNDELRKDILKSVSPLLIMGGPGSGKTTIALFKAKQLIEETGTLKKNQKVLFLSFARATISRVEEQAGDLIPEDTKQQIEINTYHGFIWNILKHHGYLLNSHPIHLLLPHETGRLLSDVPLNKRAAKMHELFLAEGLVHFDMFAKLCSQLLTESKALQKLICAMYPVIILDEFQDTNMDEWNLIKIFGSESKLIALADPEQRIYDFRGADPKRISQFIEAIHPEIFDFGQQNNRSSGKDIAQFGNDLLQQTNKGKIYNDVSIFAYPFYKKPFTHIYLKSALLQIRKKLYESQGNDWSLAILVPTNSLMLAVSDTLQRTQKLSNGKVLPAIEHDVAVDTSGAYLAAQFIANLLENGSQKICTETTVLRFLIEHILGRKGANNSVSKADKEIASALEQYIKSKKIRGKNRELLIAETKQLVNSVNDLHFSGNVVNDWKQILSIIIDCKSDYYKKVANDAKYLRLLQRGTQLYSALDTIWRNSSTYNGAIQAVSDALTQEHFSLSTKRWNGISVMTIHKSKGKEFDVVIVYEGHYHNKIVSSPERKEQAILNLRVAVTRAKEHTYILTPDDEPCLLL</sequence>
<feature type="binding site" evidence="5">
    <location>
        <begin position="24"/>
        <end position="31"/>
    </location>
    <ligand>
        <name>ATP</name>
        <dbReference type="ChEBI" id="CHEBI:30616"/>
    </ligand>
</feature>
<evidence type="ECO:0000313" key="7">
    <source>
        <dbReference type="EMBL" id="MZL68906.1"/>
    </source>
</evidence>